<organism evidence="14 15">
    <name type="scientific">Actinomortierella ambigua</name>
    <dbReference type="NCBI Taxonomy" id="1343610"/>
    <lineage>
        <taxon>Eukaryota</taxon>
        <taxon>Fungi</taxon>
        <taxon>Fungi incertae sedis</taxon>
        <taxon>Mucoromycota</taxon>
        <taxon>Mortierellomycotina</taxon>
        <taxon>Mortierellomycetes</taxon>
        <taxon>Mortierellales</taxon>
        <taxon>Mortierellaceae</taxon>
        <taxon>Actinomortierella</taxon>
    </lineage>
</organism>
<evidence type="ECO:0000256" key="7">
    <source>
        <dbReference type="ARBA" id="ARBA00023029"/>
    </source>
</evidence>
<dbReference type="Gene3D" id="3.40.1360.10">
    <property type="match status" value="1"/>
</dbReference>
<dbReference type="GO" id="GO:0042138">
    <property type="term" value="P:meiotic DNA double-strand break formation"/>
    <property type="evidence" value="ECO:0007669"/>
    <property type="project" value="TreeGrafter"/>
</dbReference>
<feature type="compositionally biased region" description="Basic and acidic residues" evidence="11">
    <location>
        <begin position="532"/>
        <end position="541"/>
    </location>
</feature>
<name>A0A9P6QL74_9FUNG</name>
<dbReference type="SUPFAM" id="SSF56726">
    <property type="entry name" value="DNA topoisomerase IV, alpha subunit"/>
    <property type="match status" value="1"/>
</dbReference>
<dbReference type="GO" id="GO:0000228">
    <property type="term" value="C:nuclear chromosome"/>
    <property type="evidence" value="ECO:0007669"/>
    <property type="project" value="TreeGrafter"/>
</dbReference>
<comment type="catalytic activity">
    <reaction evidence="1 10">
        <text>ATP-dependent breakage, passage and rejoining of double-stranded DNA.</text>
        <dbReference type="EC" id="5.6.2.2"/>
    </reaction>
</comment>
<keyword evidence="5" id="KW-0479">Metal-binding</keyword>
<dbReference type="PRINTS" id="PR01550">
    <property type="entry name" value="TOP6AFAMILY"/>
</dbReference>
<comment type="cofactor">
    <cofactor evidence="2">
        <name>Mg(2+)</name>
        <dbReference type="ChEBI" id="CHEBI:18420"/>
    </cofactor>
</comment>
<feature type="region of interest" description="Disordered" evidence="11">
    <location>
        <begin position="112"/>
        <end position="184"/>
    </location>
</feature>
<evidence type="ECO:0000256" key="9">
    <source>
        <dbReference type="ARBA" id="ARBA00023235"/>
    </source>
</evidence>
<dbReference type="InterPro" id="IPR036078">
    <property type="entry name" value="Spo11/TopoVI_A_sf"/>
</dbReference>
<proteinExistence type="inferred from homology"/>
<protein>
    <recommendedName>
        <fullName evidence="4">DNA topoisomerase (ATP-hydrolyzing)</fullName>
        <ecNumber evidence="4">5.6.2.2</ecNumber>
    </recommendedName>
</protein>
<feature type="compositionally biased region" description="Basic and acidic residues" evidence="11">
    <location>
        <begin position="155"/>
        <end position="168"/>
    </location>
</feature>
<feature type="active site" description="O-(5'-phospho-DNA)-tyrosine intermediate" evidence="10">
    <location>
        <position position="462"/>
    </location>
</feature>
<feature type="domain" description="Spo11/DNA topoisomerase VI subunit A N-terminal" evidence="12">
    <location>
        <begin position="433"/>
        <end position="494"/>
    </location>
</feature>
<dbReference type="PROSITE" id="PS52041">
    <property type="entry name" value="TOPO_IIB"/>
    <property type="match status" value="1"/>
</dbReference>
<dbReference type="Proteomes" id="UP000807716">
    <property type="component" value="Unassembled WGS sequence"/>
</dbReference>
<feature type="compositionally biased region" description="Polar residues" evidence="11">
    <location>
        <begin position="125"/>
        <end position="134"/>
    </location>
</feature>
<dbReference type="AlphaFoldDB" id="A0A9P6QL74"/>
<keyword evidence="15" id="KW-1185">Reference proteome</keyword>
<dbReference type="GO" id="GO:0046872">
    <property type="term" value="F:metal ion binding"/>
    <property type="evidence" value="ECO:0007669"/>
    <property type="project" value="UniProtKB-KW"/>
</dbReference>
<keyword evidence="6" id="KW-0460">Magnesium</keyword>
<dbReference type="PANTHER" id="PTHR10848:SF0">
    <property type="entry name" value="MEIOTIC RECOMBINATION PROTEIN SPO11"/>
    <property type="match status" value="1"/>
</dbReference>
<keyword evidence="8 10" id="KW-0238">DNA-binding</keyword>
<dbReference type="Pfam" id="PF21180">
    <property type="entry name" value="TOP6A-Spo11_Toprim"/>
    <property type="match status" value="1"/>
</dbReference>
<dbReference type="InterPro" id="IPR013049">
    <property type="entry name" value="Spo11/TopoVI_A_N"/>
</dbReference>
<feature type="domain" description="Topoisomerase 6 subunit A/Spo11 TOPRIM" evidence="13">
    <location>
        <begin position="579"/>
        <end position="692"/>
    </location>
</feature>
<dbReference type="InterPro" id="IPR036388">
    <property type="entry name" value="WH-like_DNA-bd_sf"/>
</dbReference>
<keyword evidence="9 10" id="KW-0413">Isomerase</keyword>
<comment type="caution">
    <text evidence="14">The sequence shown here is derived from an EMBL/GenBank/DDBJ whole genome shotgun (WGS) entry which is preliminary data.</text>
</comment>
<reference evidence="14" key="1">
    <citation type="journal article" date="2020" name="Fungal Divers.">
        <title>Resolving the Mortierellaceae phylogeny through synthesis of multi-gene phylogenetics and phylogenomics.</title>
        <authorList>
            <person name="Vandepol N."/>
            <person name="Liber J."/>
            <person name="Desiro A."/>
            <person name="Na H."/>
            <person name="Kennedy M."/>
            <person name="Barry K."/>
            <person name="Grigoriev I.V."/>
            <person name="Miller A.N."/>
            <person name="O'Donnell K."/>
            <person name="Stajich J.E."/>
            <person name="Bonito G."/>
        </authorList>
    </citation>
    <scope>NUCLEOTIDE SEQUENCE</scope>
    <source>
        <strain evidence="14">BC1065</strain>
    </source>
</reference>
<evidence type="ECO:0000256" key="11">
    <source>
        <dbReference type="SAM" id="MobiDB-lite"/>
    </source>
</evidence>
<feature type="compositionally biased region" description="Polar residues" evidence="11">
    <location>
        <begin position="542"/>
        <end position="556"/>
    </location>
</feature>
<feature type="region of interest" description="Disordered" evidence="11">
    <location>
        <begin position="511"/>
        <end position="556"/>
    </location>
</feature>
<dbReference type="PANTHER" id="PTHR10848">
    <property type="entry name" value="MEIOTIC RECOMBINATION PROTEIN SPO11"/>
    <property type="match status" value="1"/>
</dbReference>
<feature type="region of interest" description="Disordered" evidence="11">
    <location>
        <begin position="732"/>
        <end position="751"/>
    </location>
</feature>
<accession>A0A9P6QL74</accession>
<dbReference type="GO" id="GO:0003677">
    <property type="term" value="F:DNA binding"/>
    <property type="evidence" value="ECO:0007669"/>
    <property type="project" value="UniProtKB-UniRule"/>
</dbReference>
<evidence type="ECO:0000259" key="12">
    <source>
        <dbReference type="Pfam" id="PF04406"/>
    </source>
</evidence>
<dbReference type="OrthoDB" id="521512at2759"/>
<evidence type="ECO:0000256" key="8">
    <source>
        <dbReference type="ARBA" id="ARBA00023125"/>
    </source>
</evidence>
<dbReference type="GO" id="GO:0005524">
    <property type="term" value="F:ATP binding"/>
    <property type="evidence" value="ECO:0007669"/>
    <property type="project" value="InterPro"/>
</dbReference>
<feature type="compositionally biased region" description="Basic and acidic residues" evidence="11">
    <location>
        <begin position="511"/>
        <end position="524"/>
    </location>
</feature>
<evidence type="ECO:0000259" key="13">
    <source>
        <dbReference type="Pfam" id="PF21180"/>
    </source>
</evidence>
<evidence type="ECO:0000313" key="14">
    <source>
        <dbReference type="EMBL" id="KAG0269386.1"/>
    </source>
</evidence>
<dbReference type="EMBL" id="JAAAJB010000026">
    <property type="protein sequence ID" value="KAG0269386.1"/>
    <property type="molecule type" value="Genomic_DNA"/>
</dbReference>
<sequence length="828" mass="90662">MSCPSSIKSDDFGLQASEDALAMDALTSDSLSWGFTGSEIDINSLRSNSSGLWSLPSEPDMAPDLVADTTAAMSAVLSSPQWEPVGVSSLCSMEDEASGYYSYLFGENTQDPYPLQPLMDAGTSPHATNPLPSKTDNEKESVAESESLPSSPLRHFLDRLVASDEESRATQATPQRSLSNHLPSDNCSQDALCVARDLDDLGSPAQVKDHDVSKMMVLSGQQLSFDHSKSILGDTQYSDTFGLQVPRQEDEDDAYPDTLYTCTRPRSKSWVMERIESSVADLLEALAQGRVPQLEIDSRGPSKAMTEFDPDQGIIRRRQPLTGAESVHGRWKQNPVEGYGSMGTVERIGTPDCRNFDEDEDLFEQYDDDDSNDTPTTLPGTFVSLNGDLDTMDIKVATTNSDAPLTKQQIKASNKSSQTKGTKVLRMTASGIKQLTSVIRIMDIIHESVQKDVYITKRDMYYRDVVTFRQQAVVDRGIDDLASTFKVPRSSLHVVAGTRGLVYGSIHLTTRQHDSPSATRDECVGGHVRSKGNKDQPKTDSDTTSSGGEQLSWIESSQPHPIPALEEVVRVEIHPRTRFVLVVEKEATIKYLISTNFCGQHGPCILLTGKGHPDRATRQLLNCLARMINLGVTVWHPNGIHEGSCAGLWDDGLQVAAAMTRHGSPQMAFDNLNLAVPQLRCLGQVPDDWFTCFDPGNSKTDALSAMGDAMIHRPISPWKPISAADEADTASKAKRSTTVPPLGPASTTIDAGRPSAFAQAADDALCDNQRELDKTVEQDVDDEPKVGTTKSVRLFLFYIFITIVVDITIDDNSYRIDFHPPDQHNPIC</sequence>
<dbReference type="EC" id="5.6.2.2" evidence="4"/>
<evidence type="ECO:0000256" key="10">
    <source>
        <dbReference type="PROSITE-ProRule" id="PRU01385"/>
    </source>
</evidence>
<evidence type="ECO:0000256" key="1">
    <source>
        <dbReference type="ARBA" id="ARBA00000185"/>
    </source>
</evidence>
<comment type="similarity">
    <text evidence="3 10">Belongs to the TOP6A family.</text>
</comment>
<dbReference type="InterPro" id="IPR034136">
    <property type="entry name" value="TOPRIM_Topo6A/Spo11"/>
</dbReference>
<dbReference type="GO" id="GO:0003918">
    <property type="term" value="F:DNA topoisomerase type II (double strand cut, ATP-hydrolyzing) activity"/>
    <property type="evidence" value="ECO:0007669"/>
    <property type="project" value="UniProtKB-UniRule"/>
</dbReference>
<evidence type="ECO:0000256" key="2">
    <source>
        <dbReference type="ARBA" id="ARBA00001946"/>
    </source>
</evidence>
<dbReference type="Gene3D" id="1.10.10.10">
    <property type="entry name" value="Winged helix-like DNA-binding domain superfamily/Winged helix DNA-binding domain"/>
    <property type="match status" value="1"/>
</dbReference>
<evidence type="ECO:0000256" key="4">
    <source>
        <dbReference type="ARBA" id="ARBA00012895"/>
    </source>
</evidence>
<evidence type="ECO:0000313" key="15">
    <source>
        <dbReference type="Proteomes" id="UP000807716"/>
    </source>
</evidence>
<evidence type="ECO:0000256" key="3">
    <source>
        <dbReference type="ARBA" id="ARBA00006559"/>
    </source>
</evidence>
<dbReference type="GO" id="GO:0007131">
    <property type="term" value="P:reciprocal meiotic recombination"/>
    <property type="evidence" value="ECO:0007669"/>
    <property type="project" value="TreeGrafter"/>
</dbReference>
<keyword evidence="7 10" id="KW-0799">Topoisomerase</keyword>
<feature type="compositionally biased region" description="Polar residues" evidence="11">
    <location>
        <begin position="169"/>
        <end position="184"/>
    </location>
</feature>
<evidence type="ECO:0000256" key="5">
    <source>
        <dbReference type="ARBA" id="ARBA00022723"/>
    </source>
</evidence>
<evidence type="ECO:0000256" key="6">
    <source>
        <dbReference type="ARBA" id="ARBA00022842"/>
    </source>
</evidence>
<dbReference type="InterPro" id="IPR002815">
    <property type="entry name" value="Spo11/TopoVI_A"/>
</dbReference>
<dbReference type="GO" id="GO:0000706">
    <property type="term" value="P:meiotic DNA double-strand break processing"/>
    <property type="evidence" value="ECO:0007669"/>
    <property type="project" value="TreeGrafter"/>
</dbReference>
<gene>
    <name evidence="14" type="primary">SPO11</name>
    <name evidence="14" type="ORF">DFQ27_003714</name>
</gene>
<dbReference type="Pfam" id="PF04406">
    <property type="entry name" value="TP6A_N"/>
    <property type="match status" value="1"/>
</dbReference>